<accession>A0A5D4MA10</accession>
<evidence type="ECO:0000313" key="1">
    <source>
        <dbReference type="EMBL" id="TYR97810.1"/>
    </source>
</evidence>
<dbReference type="EMBL" id="VTEG01000016">
    <property type="protein sequence ID" value="TYR97810.1"/>
    <property type="molecule type" value="Genomic_DNA"/>
</dbReference>
<sequence>MKSTYPVKVTQAGIPYLEMAEELAILEDFMIIDLNLTNIQEYTDKIDEVLHSGSPQEISGNTTLLKINKNRTIVYNFAIDQECTLETKELKEILKNYLKQSILMTIEQDLRKKQAIYEKAKNLDDITDFLKIRSELQQDKIV</sequence>
<reference evidence="1 2" key="1">
    <citation type="submission" date="2019-08" db="EMBL/GenBank/DDBJ databases">
        <title>Bacillus genomes from the desert of Cuatro Cienegas, Coahuila.</title>
        <authorList>
            <person name="Olmedo-Alvarez G."/>
        </authorList>
    </citation>
    <scope>NUCLEOTIDE SEQUENCE [LARGE SCALE GENOMIC DNA]</scope>
    <source>
        <strain evidence="1 2">CH128b_4D</strain>
    </source>
</reference>
<dbReference type="AlphaFoldDB" id="A0A5D4MA10"/>
<dbReference type="Proteomes" id="UP000325182">
    <property type="component" value="Unassembled WGS sequence"/>
</dbReference>
<organism evidence="1 2">
    <name type="scientific">Rossellomorea vietnamensis</name>
    <dbReference type="NCBI Taxonomy" id="218284"/>
    <lineage>
        <taxon>Bacteria</taxon>
        <taxon>Bacillati</taxon>
        <taxon>Bacillota</taxon>
        <taxon>Bacilli</taxon>
        <taxon>Bacillales</taxon>
        <taxon>Bacillaceae</taxon>
        <taxon>Rossellomorea</taxon>
    </lineage>
</organism>
<name>A0A5D4MA10_9BACI</name>
<evidence type="ECO:0000313" key="2">
    <source>
        <dbReference type="Proteomes" id="UP000325182"/>
    </source>
</evidence>
<dbReference type="RefSeq" id="WP_148954703.1">
    <property type="nucleotide sequence ID" value="NZ_VTEG01000016.1"/>
</dbReference>
<protein>
    <submittedName>
        <fullName evidence="1">Uncharacterized protein</fullName>
    </submittedName>
</protein>
<comment type="caution">
    <text evidence="1">The sequence shown here is derived from an EMBL/GenBank/DDBJ whole genome shotgun (WGS) entry which is preliminary data.</text>
</comment>
<proteinExistence type="predicted"/>
<gene>
    <name evidence="1" type="ORF">FZC84_17485</name>
</gene>